<evidence type="ECO:0000256" key="5">
    <source>
        <dbReference type="ARBA" id="ARBA00023277"/>
    </source>
</evidence>
<dbReference type="InterPro" id="IPR008928">
    <property type="entry name" value="6-hairpin_glycosidase_sf"/>
</dbReference>
<dbReference type="EMBL" id="AP023213">
    <property type="protein sequence ID" value="BCG47522.1"/>
    <property type="molecule type" value="Genomic_DNA"/>
</dbReference>
<dbReference type="GO" id="GO:0004564">
    <property type="term" value="F:beta-fructofuranosidase activity"/>
    <property type="evidence" value="ECO:0007669"/>
    <property type="project" value="UniProtKB-EC"/>
</dbReference>
<evidence type="ECO:0000313" key="8">
    <source>
        <dbReference type="Proteomes" id="UP000515472"/>
    </source>
</evidence>
<dbReference type="Pfam" id="PF12899">
    <property type="entry name" value="Glyco_hydro_100"/>
    <property type="match status" value="1"/>
</dbReference>
<dbReference type="SUPFAM" id="SSF48208">
    <property type="entry name" value="Six-hairpin glycosidases"/>
    <property type="match status" value="1"/>
</dbReference>
<comment type="catalytic activity">
    <reaction evidence="1">
        <text>Hydrolysis of terminal non-reducing beta-D-fructofuranoside residues in beta-D-fructofuranosides.</text>
        <dbReference type="EC" id="3.2.1.26"/>
    </reaction>
</comment>
<organism evidence="7 8">
    <name type="scientific">Citrifermentans bremense</name>
    <dbReference type="NCBI Taxonomy" id="60035"/>
    <lineage>
        <taxon>Bacteria</taxon>
        <taxon>Pseudomonadati</taxon>
        <taxon>Thermodesulfobacteriota</taxon>
        <taxon>Desulfuromonadia</taxon>
        <taxon>Geobacterales</taxon>
        <taxon>Geobacteraceae</taxon>
        <taxon>Citrifermentans</taxon>
    </lineage>
</organism>
<evidence type="ECO:0000256" key="6">
    <source>
        <dbReference type="ARBA" id="ARBA00023295"/>
    </source>
</evidence>
<keyword evidence="6" id="KW-0326">Glycosidase</keyword>
<dbReference type="Gene3D" id="1.50.10.10">
    <property type="match status" value="2"/>
</dbReference>
<keyword evidence="8" id="KW-1185">Reference proteome</keyword>
<evidence type="ECO:0000256" key="1">
    <source>
        <dbReference type="ARBA" id="ARBA00000094"/>
    </source>
</evidence>
<protein>
    <recommendedName>
        <fullName evidence="3">beta-fructofuranosidase</fullName>
        <ecNumber evidence="3">3.2.1.26</ecNumber>
    </recommendedName>
</protein>
<evidence type="ECO:0000313" key="7">
    <source>
        <dbReference type="EMBL" id="BCG47522.1"/>
    </source>
</evidence>
<reference evidence="7 8" key="1">
    <citation type="submission" date="2020-06" db="EMBL/GenBank/DDBJ databases">
        <title>Interaction of electrochemicaly active bacteria, Geobacter bremensis R4 on different carbon anode.</title>
        <authorList>
            <person name="Meng L."/>
            <person name="Yoshida N."/>
        </authorList>
    </citation>
    <scope>NUCLEOTIDE SEQUENCE [LARGE SCALE GENOMIC DNA]</scope>
    <source>
        <strain evidence="7 8">R4</strain>
    </source>
</reference>
<dbReference type="RefSeq" id="WP_185242409.1">
    <property type="nucleotide sequence ID" value="NZ_AP023213.1"/>
</dbReference>
<keyword evidence="5" id="KW-0119">Carbohydrate metabolism</keyword>
<dbReference type="GO" id="GO:0033926">
    <property type="term" value="F:endo-alpha-N-acetylgalactosaminidase activity"/>
    <property type="evidence" value="ECO:0007669"/>
    <property type="project" value="InterPro"/>
</dbReference>
<dbReference type="InterPro" id="IPR024746">
    <property type="entry name" value="Glyco_hydro_100"/>
</dbReference>
<dbReference type="InterPro" id="IPR012341">
    <property type="entry name" value="6hp_glycosidase-like_sf"/>
</dbReference>
<dbReference type="EC" id="3.2.1.26" evidence="3"/>
<accession>A0A6S6LZK6</accession>
<evidence type="ECO:0000256" key="2">
    <source>
        <dbReference type="ARBA" id="ARBA00007671"/>
    </source>
</evidence>
<evidence type="ECO:0000256" key="4">
    <source>
        <dbReference type="ARBA" id="ARBA00022801"/>
    </source>
</evidence>
<name>A0A6S6LZK6_9BACT</name>
<keyword evidence="4" id="KW-0378">Hydrolase</keyword>
<sequence length="391" mass="44361">MDHELMTECYREALALLRENSTPGGILASGKNPRSEGRNYTSIFGRDASICALGMAASGDAELGRTAVEGLLTLARYQAVNGQIPKYVKPESGEVDFWYSGCIDATLWWLIAIRVMDRFLPEARLGERLAPQTTLALSWLNCQEHQVWRLLQQLDASDWADIMPRAGYVLYTNVLWYWVKTLYALPTAAETKEYLNTLLSPFGRTVPAHKRARLLVHYIRNRSKPTPFYLSFVNFSDWGEEIDVFGNIMAHLVGVSPPSTGDKAVEALLALKANQPHPIRVVGDPIRPGSRLWRPYMQRHRQNLAWQYHNGGAWPFVGGFWVLLLARLGRTGQAWSELEKLARTNRVNGWEFNEWFQGETGEPMGMPRQSWNAALYVLAYRTLADGTRYLP</sequence>
<dbReference type="AlphaFoldDB" id="A0A6S6LZK6"/>
<dbReference type="GO" id="GO:0005975">
    <property type="term" value="P:carbohydrate metabolic process"/>
    <property type="evidence" value="ECO:0007669"/>
    <property type="project" value="InterPro"/>
</dbReference>
<dbReference type="Proteomes" id="UP000515472">
    <property type="component" value="Chromosome"/>
</dbReference>
<dbReference type="KEGG" id="gbn:GEOBRER4_22720"/>
<proteinExistence type="inferred from homology"/>
<comment type="similarity">
    <text evidence="2">Belongs to the glycosyl hydrolase 100 family.</text>
</comment>
<gene>
    <name evidence="7" type="ORF">GEOBRER4_n2358</name>
</gene>
<evidence type="ECO:0000256" key="3">
    <source>
        <dbReference type="ARBA" id="ARBA00012758"/>
    </source>
</evidence>